<protein>
    <recommendedName>
        <fullName evidence="1">RNA helicase</fullName>
        <ecNumber evidence="1">3.6.4.13</ecNumber>
    </recommendedName>
</protein>
<keyword evidence="4" id="KW-0347">Helicase</keyword>
<dbReference type="PANTHER" id="PTHR32387">
    <property type="entry name" value="WU:FJ29H11"/>
    <property type="match status" value="1"/>
</dbReference>
<dbReference type="InterPro" id="IPR014014">
    <property type="entry name" value="RNA_helicase_DEAD_Q_motif"/>
</dbReference>
<feature type="domain" description="DEAD-box RNA helicase Q" evidence="11">
    <location>
        <begin position="2539"/>
        <end position="2567"/>
    </location>
</feature>
<evidence type="ECO:0000313" key="13">
    <source>
        <dbReference type="Proteomes" id="UP000663844"/>
    </source>
</evidence>
<dbReference type="InterPro" id="IPR052957">
    <property type="entry name" value="Auxin_embryo_med"/>
</dbReference>
<evidence type="ECO:0000256" key="6">
    <source>
        <dbReference type="PROSITE-ProRule" id="PRU00552"/>
    </source>
</evidence>
<evidence type="ECO:0000256" key="8">
    <source>
        <dbReference type="SAM" id="MobiDB-lite"/>
    </source>
</evidence>
<dbReference type="EMBL" id="CAJOAZ010001862">
    <property type="protein sequence ID" value="CAF3866463.1"/>
    <property type="molecule type" value="Genomic_DNA"/>
</dbReference>
<comment type="caution">
    <text evidence="12">The sequence shown here is derived from an EMBL/GenBank/DDBJ whole genome shotgun (WGS) entry which is preliminary data.</text>
</comment>
<evidence type="ECO:0000313" key="12">
    <source>
        <dbReference type="EMBL" id="CAF3866463.1"/>
    </source>
</evidence>
<dbReference type="GO" id="GO:0003676">
    <property type="term" value="F:nucleic acid binding"/>
    <property type="evidence" value="ECO:0007669"/>
    <property type="project" value="InterPro"/>
</dbReference>
<name>A0A819FLN2_9BILA</name>
<dbReference type="Pfam" id="PF00271">
    <property type="entry name" value="Helicase_C"/>
    <property type="match status" value="1"/>
</dbReference>
<evidence type="ECO:0000256" key="7">
    <source>
        <dbReference type="SAM" id="Coils"/>
    </source>
</evidence>
<dbReference type="GO" id="GO:0016787">
    <property type="term" value="F:hydrolase activity"/>
    <property type="evidence" value="ECO:0007669"/>
    <property type="project" value="UniProtKB-KW"/>
</dbReference>
<dbReference type="CDD" id="cd18787">
    <property type="entry name" value="SF2_C_DEAD"/>
    <property type="match status" value="1"/>
</dbReference>
<feature type="compositionally biased region" description="Low complexity" evidence="8">
    <location>
        <begin position="114"/>
        <end position="144"/>
    </location>
</feature>
<evidence type="ECO:0000256" key="5">
    <source>
        <dbReference type="ARBA" id="ARBA00022840"/>
    </source>
</evidence>
<dbReference type="GO" id="GO:0005524">
    <property type="term" value="F:ATP binding"/>
    <property type="evidence" value="ECO:0007669"/>
    <property type="project" value="UniProtKB-KW"/>
</dbReference>
<gene>
    <name evidence="12" type="ORF">OXD698_LOCUS22111</name>
</gene>
<evidence type="ECO:0000259" key="10">
    <source>
        <dbReference type="PROSITE" id="PS51194"/>
    </source>
</evidence>
<dbReference type="InterPro" id="IPR024975">
    <property type="entry name" value="NOV_C"/>
</dbReference>
<evidence type="ECO:0000256" key="4">
    <source>
        <dbReference type="ARBA" id="ARBA00022806"/>
    </source>
</evidence>
<dbReference type="PANTHER" id="PTHR32387:SF0">
    <property type="entry name" value="PROTEIN NO VEIN"/>
    <property type="match status" value="1"/>
</dbReference>
<dbReference type="SMART" id="SM00490">
    <property type="entry name" value="HELICc"/>
    <property type="match status" value="1"/>
</dbReference>
<proteinExistence type="predicted"/>
<keyword evidence="7" id="KW-0175">Coiled coil</keyword>
<dbReference type="SUPFAM" id="SSF55874">
    <property type="entry name" value="ATPase domain of HSP90 chaperone/DNA topoisomerase II/histidine kinase"/>
    <property type="match status" value="1"/>
</dbReference>
<accession>A0A819FLN2</accession>
<dbReference type="Proteomes" id="UP000663844">
    <property type="component" value="Unassembled WGS sequence"/>
</dbReference>
<dbReference type="PROSITE" id="PS51194">
    <property type="entry name" value="HELICASE_CTER"/>
    <property type="match status" value="1"/>
</dbReference>
<evidence type="ECO:0000259" key="11">
    <source>
        <dbReference type="PROSITE" id="PS51195"/>
    </source>
</evidence>
<keyword evidence="5" id="KW-0067">ATP-binding</keyword>
<feature type="short sequence motif" description="Q motif" evidence="6">
    <location>
        <begin position="2539"/>
        <end position="2567"/>
    </location>
</feature>
<feature type="domain" description="Helicase ATP-binding" evidence="9">
    <location>
        <begin position="2570"/>
        <end position="2769"/>
    </location>
</feature>
<dbReference type="GO" id="GO:0003724">
    <property type="term" value="F:RNA helicase activity"/>
    <property type="evidence" value="ECO:0007669"/>
    <property type="project" value="UniProtKB-EC"/>
</dbReference>
<keyword evidence="3" id="KW-0378">Hydrolase</keyword>
<dbReference type="NCBIfam" id="NF047352">
    <property type="entry name" value="P_loop_sacsin"/>
    <property type="match status" value="1"/>
</dbReference>
<reference evidence="12" key="1">
    <citation type="submission" date="2021-02" db="EMBL/GenBank/DDBJ databases">
        <authorList>
            <person name="Nowell W R."/>
        </authorList>
    </citation>
    <scope>NUCLEOTIDE SEQUENCE</scope>
</reference>
<dbReference type="InterPro" id="IPR058210">
    <property type="entry name" value="SACS/Nov_dom"/>
</dbReference>
<organism evidence="12 13">
    <name type="scientific">Adineta steineri</name>
    <dbReference type="NCBI Taxonomy" id="433720"/>
    <lineage>
        <taxon>Eukaryota</taxon>
        <taxon>Metazoa</taxon>
        <taxon>Spiralia</taxon>
        <taxon>Gnathifera</taxon>
        <taxon>Rotifera</taxon>
        <taxon>Eurotatoria</taxon>
        <taxon>Bdelloidea</taxon>
        <taxon>Adinetida</taxon>
        <taxon>Adinetidae</taxon>
        <taxon>Adineta</taxon>
    </lineage>
</organism>
<dbReference type="Pfam" id="PF00270">
    <property type="entry name" value="DEAD"/>
    <property type="match status" value="1"/>
</dbReference>
<dbReference type="PROSITE" id="PS51192">
    <property type="entry name" value="HELICASE_ATP_BIND_1"/>
    <property type="match status" value="1"/>
</dbReference>
<feature type="region of interest" description="Disordered" evidence="8">
    <location>
        <begin position="100"/>
        <end position="144"/>
    </location>
</feature>
<dbReference type="SUPFAM" id="SSF52540">
    <property type="entry name" value="P-loop containing nucleoside triphosphate hydrolases"/>
    <property type="match status" value="1"/>
</dbReference>
<dbReference type="InterPro" id="IPR027417">
    <property type="entry name" value="P-loop_NTPase"/>
</dbReference>
<dbReference type="PROSITE" id="PS51195">
    <property type="entry name" value="Q_MOTIF"/>
    <property type="match status" value="1"/>
</dbReference>
<dbReference type="InterPro" id="IPR014001">
    <property type="entry name" value="Helicase_ATP-bd"/>
</dbReference>
<dbReference type="Gene3D" id="3.30.565.10">
    <property type="entry name" value="Histidine kinase-like ATPase, C-terminal domain"/>
    <property type="match status" value="1"/>
</dbReference>
<feature type="coiled-coil region" evidence="7">
    <location>
        <begin position="400"/>
        <end position="435"/>
    </location>
</feature>
<evidence type="ECO:0000256" key="3">
    <source>
        <dbReference type="ARBA" id="ARBA00022801"/>
    </source>
</evidence>
<dbReference type="EC" id="3.6.4.13" evidence="1"/>
<evidence type="ECO:0000256" key="1">
    <source>
        <dbReference type="ARBA" id="ARBA00012552"/>
    </source>
</evidence>
<evidence type="ECO:0000256" key="2">
    <source>
        <dbReference type="ARBA" id="ARBA00022741"/>
    </source>
</evidence>
<feature type="region of interest" description="Disordered" evidence="8">
    <location>
        <begin position="2214"/>
        <end position="2235"/>
    </location>
</feature>
<keyword evidence="2" id="KW-0547">Nucleotide-binding</keyword>
<dbReference type="Pfam" id="PF13020">
    <property type="entry name" value="NOV_C"/>
    <property type="match status" value="1"/>
</dbReference>
<dbReference type="InterPro" id="IPR036890">
    <property type="entry name" value="HATPase_C_sf"/>
</dbReference>
<feature type="domain" description="Helicase C-terminal" evidence="10">
    <location>
        <begin position="2794"/>
        <end position="2949"/>
    </location>
</feature>
<dbReference type="InterPro" id="IPR001650">
    <property type="entry name" value="Helicase_C-like"/>
</dbReference>
<sequence>MSSNAGLSTVSELVKQTSLLNNQQFTAAKQGLEFAETAIKTTKLTFVSQQNKLDNSFHNSSLTKDDYDKRINQLKHQFELDCAPWQIYVKKLSHLIEQYSSQPDSQKTNKRIFEQSSSSKQKSSSSSVSKRSRITFSSSSSDSDVPEPIIIIPTTQKKCNSNKLKLDSSTNTDPLELSLRSSFPSTPNNIPFTAQTNHITQRIPLQHINEIAAKQIVLLHDEGQLVRWNDIIWRILTHFHVQDLGNLGIQRADQIPCVDNLIRTQNKINTYLDAYTYWSTMGTLNEIEIDLARIFYKTDYNELLIGPIEKQPKIEELFRLRSIRNEQIKKDFKSSDILKYLDQFMTKEYAWKTENELNLEHFLKFIAEQVHVKNIYQLGIRIKSVYLARNCIKAMQANQRKTMEIARTELNQTLNELAQKEVEKILKTINDKQRQVYASMDPIDIINDLIEICRDLCQSCSSFRKISNALQIITKDSMLKNIFQIALCHGNLTIPPPPPDKPAPKTDRTISKKIYFNSSSDSDIEIEVTPKIKSSERIINYPKEKDILQEFKEQINSLKQITFNLLYRIEQRLCEKFQVKNFQELGQGTFMDYIQRNEQLLFPVNIKFELFSSKLHENNNNSITTIPYEDIEQFILQTLNKSTDQQNIEQMICYHFQIESFEQLGHGTFPTLFNSIKQKKKLHHTSIHYECLMLDEIPIIKYTTKPSIEDLEKQALHAINQCPLLGNLHTDIQWNLHFRPILGKLKSFLVQHSIPILEIDHGTFLKLSSNSTLDMFKESLYNYDSILTSGHLVSILVQHNSLQNAPLSLLSNIVHTFFLSISSDNQLYHFLARIFVRIPYLLLSSIIQRVFLEPLVKLEGSQMKVRETFWTIIDKQDSNMIIRFIQLGQQLGFSEWSLDNKKIHSSSIKIPREKQSLSIIPPIESSSIISKIEPVLSGNNPYDVIEQIRREKFGIGLNLSDEGQCLTNQLKSLVGRSLERLSKELYNTDMHFVLELIQNADDNQYNTKPTLIFVIDTNSINIYNNELGFQENNIQALCDIGKSTKGKHQYGYIGQKGIGFKSVFTVCDHPEIYSNGYQICFDAHNGSIGYILPNWILTECKDNEYLNWTTHICLPLKSENEMQKHKSRSLTESFNDIHPSLLLFLNRLRSVIIDNRLTQAKHIYERFDIPGTSIVEIHCGQMIEKWFVIKKQLIIPEEIKTNLDNIIEVTEIALAFPLHEIKNNGEIKLIKQDVYAYLPLRTFGFTFIIQADFEVPSSRQDILSDSIWNQFLLNEIPSLFLGSLDLFHAEKSCLPIDPLRFFLYFLPNETSIYSNNLFTPVCRTILHSLRSRQFLPVINDTNLHMPNECVLIHDSTIKEILTPEILYNHLNLYYLKDDLYEHEKQLYELGVHRLGHNELIDVIKQMFTSEITFENKQILSKWFSCLYRCLNELSLIDEQTVLKHIQLLKIFPLKNRQEFISLNNINQTIFFPSNNIHLSKLIENDLLIIDEELWMNFEENSLERIQIQTLLERLGIQRLTHRIICEQHIYPIFENEQLWKEKTAEILIAYVMYIFDLWSKQKHYIDMSRLKSIIQLLTNKNYQQPTQTSVHFTPKYGNPYDLSKDFSTYNWILLSDEYIMNISSSSERKKLHQFFSELGVSDFIFPINNWTYEQFDSLINIQSVSINKRLFTILQENWMITKETELFLKHLKDSIWIPTIQMSYSYNEQIDQIEINKICKLNQSNNIYIKTKQIQKLFEQHVTYVDVEIDSNSSFANDLGLIEHIALDDVISMLIHWCEKSIFYTSLSHMQNIYNYIYQNMSRNELQDLINTKPIFFVPIDSSVDGKNIIRGRFVSLSEVCWSDSTNLFIKYSSSFKTNSRFIIEPYYTEQKTIFLDTFAISLNPTVEEYINLLVHIASLETTDETVQDAFSIFKILGKWCEQSSQFIEKQDLQNKLSHKSIFPTRDHRWVCLDDNPLISDNDDIAQLFTQINNLPLIDIPSSDILAFFHLCDIKSLSSSITIEHIIENSSDGTAVKNLLSPLIPYIQLYMKSRSEFSQAYQWTKSINLSSVLLNIQFNIVDYLQLIYRMKSNSSICIIQEEKSYYNENQMIFYVHREWIEYSKYYRDIFHSFARIFIPNHNNELTRSLGNFMNLLYNEEENNLEIFAKYQQFDLEFKDSDDIPWEIPSTSTQIKCYESKIDENKVRTLLDNVAQNQEQYNAYKQKKRQEFQKSLTEISTTSTEHQNSSDPSNSIISRFDNIRSGGLSSIVETPYENLEQLTKKFNIDDLTHQVLDNRDSTIGSDQVSLDKIGRWGEQWVKEYLHTKYLDKIHSNEIEILWLNENFEQGKPYDFIIKNLETKRTIYIEVKSTLSHNRQLIPITFNELQYCCSLSDINQQFQIYRIYNTGQLNKVKLRIVENIEEKLQKEMIVSYRRLFSTLITNKNYSCLMRIASYHINTIDSKNQITVPHSMIKNIERQRAKKIYKKEQDQDPPGDRTQPAVVACKRSEFNHYPGREYRHMTDKDVASSAWQHRLSKGDFFTIDHHFKNPSWTQSTVQTFDQLDCKPELVEILEKANIHNPTSTQSRVIPELRTGRHMIVAAETGGGKTLAYLVPLIESLIRWKSGNRLVHMENAPFAIILAPTRELVVQIENMLQVFNRLNIRTQSLVGINTDKDPLNFTLGEVDIIISTPGVLLRLLRQDEHFGIERRLSGTNLRHVIVDEADTLLDITFSPAVVEIIRRLEIDVQPINDLEHDAPPAVQLVFVSATIPTATEESLKELISADQVNKMLTPSVHRIMPHVPQKFYRIGNQQKLSLLLKLVKYDLEKKHPCLIFCNKTKTVQFLQQFFRNQRIEILIMHSQMTNTKRANNLEKFRTGENTIMCATDLISRGVDTYWVEHVIQFEFPHFISDYIHRTGRVGRIGSKRPGKVTSFVTTPNEVTLAQKIEVTARMNKKLSGVNNDIKKQLELHAQQREQNQEKIDSRRAREELCNEVIRSAMS</sequence>
<evidence type="ECO:0000259" key="9">
    <source>
        <dbReference type="PROSITE" id="PS51192"/>
    </source>
</evidence>
<dbReference type="Pfam" id="PF25794">
    <property type="entry name" value="SACS"/>
    <property type="match status" value="1"/>
</dbReference>
<dbReference type="InterPro" id="IPR011545">
    <property type="entry name" value="DEAD/DEAH_box_helicase_dom"/>
</dbReference>
<dbReference type="SMART" id="SM00487">
    <property type="entry name" value="DEXDc"/>
    <property type="match status" value="1"/>
</dbReference>
<dbReference type="Gene3D" id="3.40.50.300">
    <property type="entry name" value="P-loop containing nucleotide triphosphate hydrolases"/>
    <property type="match status" value="2"/>
</dbReference>